<dbReference type="InterPro" id="IPR050879">
    <property type="entry name" value="Acyltransferase_3"/>
</dbReference>
<feature type="transmembrane region" description="Helical" evidence="2">
    <location>
        <begin position="64"/>
        <end position="82"/>
    </location>
</feature>
<feature type="transmembrane region" description="Helical" evidence="2">
    <location>
        <begin position="167"/>
        <end position="188"/>
    </location>
</feature>
<keyword evidence="6" id="KW-1185">Reference proteome</keyword>
<evidence type="ECO:0000313" key="6">
    <source>
        <dbReference type="Proteomes" id="UP000647172"/>
    </source>
</evidence>
<organism evidence="5 6">
    <name type="scientific">Actinoplanes nipponensis</name>
    <dbReference type="NCBI Taxonomy" id="135950"/>
    <lineage>
        <taxon>Bacteria</taxon>
        <taxon>Bacillati</taxon>
        <taxon>Actinomycetota</taxon>
        <taxon>Actinomycetes</taxon>
        <taxon>Micromonosporales</taxon>
        <taxon>Micromonosporaceae</taxon>
        <taxon>Actinoplanes</taxon>
    </lineage>
</organism>
<dbReference type="PANTHER" id="PTHR23028:SF53">
    <property type="entry name" value="ACYL_TRANSF_3 DOMAIN-CONTAINING PROTEIN"/>
    <property type="match status" value="1"/>
</dbReference>
<feature type="transmembrane region" description="Helical" evidence="2">
    <location>
        <begin position="344"/>
        <end position="361"/>
    </location>
</feature>
<dbReference type="InterPro" id="IPR002656">
    <property type="entry name" value="Acyl_transf_3_dom"/>
</dbReference>
<evidence type="ECO:0000313" key="5">
    <source>
        <dbReference type="EMBL" id="GIE52911.1"/>
    </source>
</evidence>
<accession>A0A919MPS6</accession>
<feature type="domain" description="SGNH" evidence="4">
    <location>
        <begin position="464"/>
        <end position="688"/>
    </location>
</feature>
<protein>
    <submittedName>
        <fullName evidence="5">Acyltransferase</fullName>
    </submittedName>
</protein>
<dbReference type="GO" id="GO:0016747">
    <property type="term" value="F:acyltransferase activity, transferring groups other than amino-acyl groups"/>
    <property type="evidence" value="ECO:0007669"/>
    <property type="project" value="InterPro"/>
</dbReference>
<sequence length="693" mass="73778">MTGTSTAPVTPAPRRHRSTGTTPGLTVAPEPARHRRDIEGLRAVAVLLVVAYHCGLPFLGGGYIGVDVFFVISGFLITGLLLREAQRTGRVSIPRFYARRALRLLPASTLVMVATVAASALWLPPLRLSEIVSDALHTSVYAMNWRLAAIGTDYLSADAAPSPLQHFWSLAVEEQFYLVWPLLLLLVVRRGGRGLTGVLAALTAVSLAVSVWQTQHNAGWAYFGAHTRAWELGAGALLAVGAARLRHMPPLPAKLLVGSGLAAIVVAALSFTAATPFPGYAALLPVLGTAAVIAGGCARPAGPLGLPALQVIGRLSYSWYLWHWPVLLIAPFAAGRPLSTAENILVATGALVLAALTYALVENPARHLAVLRDRPGRGLGAGAALSLTAAGLCVLITLLVGDTGGTGYRAPALTGVAKLQQNLALAAGMPAVPANLTPALAAAAKDKPRLYADKCSPAFADPRVKTPCAYGDLTSPTTVVLFGDSHAGHWFPALEKIALDRRWKLVVVTKSACSAADVVIYEDALKRRFTECVQWRRSAWRYIRSLRPAKVVMASTMPNSPLLDVTGSLDDAWTAAWRRSIDAVRGPGTEVYYVNDTPWQARNVPDCLSAHLDDPSACARSRADAVQFRSRRALITRAARAEGATVIDPLPWLCTATACPVIVGNLLVYKDQHHITTAYSRLLAPLLAEKLKP</sequence>
<evidence type="ECO:0000256" key="2">
    <source>
        <dbReference type="SAM" id="Phobius"/>
    </source>
</evidence>
<feature type="transmembrane region" description="Helical" evidence="2">
    <location>
        <begin position="220"/>
        <end position="243"/>
    </location>
</feature>
<keyword evidence="5" id="KW-0012">Acyltransferase</keyword>
<evidence type="ECO:0000256" key="1">
    <source>
        <dbReference type="SAM" id="MobiDB-lite"/>
    </source>
</evidence>
<evidence type="ECO:0000259" key="3">
    <source>
        <dbReference type="Pfam" id="PF01757"/>
    </source>
</evidence>
<feature type="transmembrane region" description="Helical" evidence="2">
    <location>
        <begin position="280"/>
        <end position="298"/>
    </location>
</feature>
<keyword evidence="2" id="KW-1133">Transmembrane helix</keyword>
<keyword evidence="5" id="KW-0808">Transferase</keyword>
<feature type="transmembrane region" description="Helical" evidence="2">
    <location>
        <begin position="382"/>
        <end position="401"/>
    </location>
</feature>
<gene>
    <name evidence="5" type="ORF">Ani05nite_64450</name>
</gene>
<evidence type="ECO:0000259" key="4">
    <source>
        <dbReference type="Pfam" id="PF19040"/>
    </source>
</evidence>
<feature type="transmembrane region" description="Helical" evidence="2">
    <location>
        <begin position="319"/>
        <end position="338"/>
    </location>
</feature>
<name>A0A919MPS6_9ACTN</name>
<dbReference type="Pfam" id="PF19040">
    <property type="entry name" value="SGNH"/>
    <property type="match status" value="1"/>
</dbReference>
<feature type="domain" description="Acyltransferase 3" evidence="3">
    <location>
        <begin position="37"/>
        <end position="352"/>
    </location>
</feature>
<reference evidence="5" key="1">
    <citation type="submission" date="2021-01" db="EMBL/GenBank/DDBJ databases">
        <title>Whole genome shotgun sequence of Actinoplanes nipponensis NBRC 14063.</title>
        <authorList>
            <person name="Komaki H."/>
            <person name="Tamura T."/>
        </authorList>
    </citation>
    <scope>NUCLEOTIDE SEQUENCE</scope>
    <source>
        <strain evidence="5">NBRC 14063</strain>
    </source>
</reference>
<feature type="transmembrane region" description="Helical" evidence="2">
    <location>
        <begin position="102"/>
        <end position="123"/>
    </location>
</feature>
<dbReference type="InterPro" id="IPR043968">
    <property type="entry name" value="SGNH"/>
</dbReference>
<feature type="transmembrane region" description="Helical" evidence="2">
    <location>
        <begin position="255"/>
        <end position="274"/>
    </location>
</feature>
<dbReference type="Pfam" id="PF01757">
    <property type="entry name" value="Acyl_transf_3"/>
    <property type="match status" value="1"/>
</dbReference>
<feature type="region of interest" description="Disordered" evidence="1">
    <location>
        <begin position="1"/>
        <end position="31"/>
    </location>
</feature>
<comment type="caution">
    <text evidence="5">The sequence shown here is derived from an EMBL/GenBank/DDBJ whole genome shotgun (WGS) entry which is preliminary data.</text>
</comment>
<dbReference type="AlphaFoldDB" id="A0A919MPS6"/>
<proteinExistence type="predicted"/>
<dbReference type="GO" id="GO:0016020">
    <property type="term" value="C:membrane"/>
    <property type="evidence" value="ECO:0007669"/>
    <property type="project" value="TreeGrafter"/>
</dbReference>
<dbReference type="GO" id="GO:0009103">
    <property type="term" value="P:lipopolysaccharide biosynthetic process"/>
    <property type="evidence" value="ECO:0007669"/>
    <property type="project" value="TreeGrafter"/>
</dbReference>
<dbReference type="RefSeq" id="WP_344932348.1">
    <property type="nucleotide sequence ID" value="NZ_BAAAYJ010000022.1"/>
</dbReference>
<dbReference type="EMBL" id="BOMQ01000077">
    <property type="protein sequence ID" value="GIE52911.1"/>
    <property type="molecule type" value="Genomic_DNA"/>
</dbReference>
<dbReference type="SUPFAM" id="SSF52266">
    <property type="entry name" value="SGNH hydrolase"/>
    <property type="match status" value="1"/>
</dbReference>
<dbReference type="Proteomes" id="UP000647172">
    <property type="component" value="Unassembled WGS sequence"/>
</dbReference>
<keyword evidence="2" id="KW-0812">Transmembrane</keyword>
<feature type="transmembrane region" description="Helical" evidence="2">
    <location>
        <begin position="40"/>
        <end position="58"/>
    </location>
</feature>
<feature type="transmembrane region" description="Helical" evidence="2">
    <location>
        <begin position="195"/>
        <end position="214"/>
    </location>
</feature>
<dbReference type="PANTHER" id="PTHR23028">
    <property type="entry name" value="ACETYLTRANSFERASE"/>
    <property type="match status" value="1"/>
</dbReference>
<keyword evidence="2" id="KW-0472">Membrane</keyword>